<evidence type="ECO:0000313" key="9">
    <source>
        <dbReference type="EMBL" id="MDZ5470255.1"/>
    </source>
</evidence>
<dbReference type="SUPFAM" id="SSF53901">
    <property type="entry name" value="Thiolase-like"/>
    <property type="match status" value="2"/>
</dbReference>
<evidence type="ECO:0000256" key="2">
    <source>
        <dbReference type="ARBA" id="ARBA00012705"/>
    </source>
</evidence>
<dbReference type="InterPro" id="IPR016039">
    <property type="entry name" value="Thiolase-like"/>
</dbReference>
<organism evidence="9 10">
    <name type="scientific">Robertmurraya mangrovi</name>
    <dbReference type="NCBI Taxonomy" id="3098077"/>
    <lineage>
        <taxon>Bacteria</taxon>
        <taxon>Bacillati</taxon>
        <taxon>Bacillota</taxon>
        <taxon>Bacilli</taxon>
        <taxon>Bacillales</taxon>
        <taxon>Bacillaceae</taxon>
        <taxon>Robertmurraya</taxon>
    </lineage>
</organism>
<dbReference type="CDD" id="cd00751">
    <property type="entry name" value="thiolase"/>
    <property type="match status" value="1"/>
</dbReference>
<proteinExistence type="inferred from homology"/>
<dbReference type="EMBL" id="JAXOFX010000001">
    <property type="protein sequence ID" value="MDZ5470255.1"/>
    <property type="molecule type" value="Genomic_DNA"/>
</dbReference>
<evidence type="ECO:0000256" key="3">
    <source>
        <dbReference type="ARBA" id="ARBA00022679"/>
    </source>
</evidence>
<dbReference type="InterPro" id="IPR020617">
    <property type="entry name" value="Thiolase_C"/>
</dbReference>
<dbReference type="InterPro" id="IPR020616">
    <property type="entry name" value="Thiolase_N"/>
</dbReference>
<feature type="domain" description="Thiolase C-terminal" evidence="8">
    <location>
        <begin position="268"/>
        <end position="389"/>
    </location>
</feature>
<dbReference type="Pfam" id="PF02803">
    <property type="entry name" value="Thiolase_C"/>
    <property type="match status" value="1"/>
</dbReference>
<evidence type="ECO:0000313" key="10">
    <source>
        <dbReference type="Proteomes" id="UP001290455"/>
    </source>
</evidence>
<dbReference type="GO" id="GO:0016746">
    <property type="term" value="F:acyltransferase activity"/>
    <property type="evidence" value="ECO:0007669"/>
    <property type="project" value="UniProtKB-KW"/>
</dbReference>
<keyword evidence="3 6" id="KW-0808">Transferase</keyword>
<evidence type="ECO:0000259" key="7">
    <source>
        <dbReference type="Pfam" id="PF00108"/>
    </source>
</evidence>
<evidence type="ECO:0000259" key="8">
    <source>
        <dbReference type="Pfam" id="PF02803"/>
    </source>
</evidence>
<dbReference type="PANTHER" id="PTHR18919:SF107">
    <property type="entry name" value="ACETYL-COA ACETYLTRANSFERASE, CYTOSOLIC"/>
    <property type="match status" value="1"/>
</dbReference>
<comment type="similarity">
    <text evidence="1 6">Belongs to the thiolase-like superfamily. Thiolase family.</text>
</comment>
<dbReference type="PIRSF" id="PIRSF000429">
    <property type="entry name" value="Ac-CoA_Ac_transf"/>
    <property type="match status" value="1"/>
</dbReference>
<dbReference type="Gene3D" id="3.40.47.10">
    <property type="match status" value="2"/>
</dbReference>
<dbReference type="Proteomes" id="UP001290455">
    <property type="component" value="Unassembled WGS sequence"/>
</dbReference>
<evidence type="ECO:0000256" key="6">
    <source>
        <dbReference type="RuleBase" id="RU003557"/>
    </source>
</evidence>
<dbReference type="Pfam" id="PF00108">
    <property type="entry name" value="Thiolase_N"/>
    <property type="match status" value="1"/>
</dbReference>
<keyword evidence="4 6" id="KW-0012">Acyltransferase</keyword>
<evidence type="ECO:0000256" key="1">
    <source>
        <dbReference type="ARBA" id="ARBA00010982"/>
    </source>
</evidence>
<evidence type="ECO:0000256" key="5">
    <source>
        <dbReference type="ARBA" id="ARBA00030755"/>
    </source>
</evidence>
<dbReference type="EC" id="2.3.1.9" evidence="2"/>
<reference evidence="9 10" key="1">
    <citation type="submission" date="2023-11" db="EMBL/GenBank/DDBJ databases">
        <title>Bacillus jintuensis, isolated from a mudflat on the Beibu Gulf coast.</title>
        <authorList>
            <person name="Li M."/>
        </authorList>
    </citation>
    <scope>NUCLEOTIDE SEQUENCE [LARGE SCALE GENOMIC DNA]</scope>
    <source>
        <strain evidence="9 10">31A1R</strain>
    </source>
</reference>
<dbReference type="InterPro" id="IPR002155">
    <property type="entry name" value="Thiolase"/>
</dbReference>
<dbReference type="RefSeq" id="WP_322444563.1">
    <property type="nucleotide sequence ID" value="NZ_JAXOFX010000001.1"/>
</dbReference>
<accession>A0ABU5ISX6</accession>
<evidence type="ECO:0000256" key="4">
    <source>
        <dbReference type="ARBA" id="ARBA00023315"/>
    </source>
</evidence>
<comment type="caution">
    <text evidence="9">The sequence shown here is derived from an EMBL/GenBank/DDBJ whole genome shotgun (WGS) entry which is preliminary data.</text>
</comment>
<protein>
    <recommendedName>
        <fullName evidence="2">acetyl-CoA C-acetyltransferase</fullName>
        <ecNumber evidence="2">2.3.1.9</ecNumber>
    </recommendedName>
    <alternativeName>
        <fullName evidence="5">Acetoacetyl-CoA thiolase</fullName>
    </alternativeName>
</protein>
<dbReference type="PANTHER" id="PTHR18919">
    <property type="entry name" value="ACETYL-COA C-ACYLTRANSFERASE"/>
    <property type="match status" value="1"/>
</dbReference>
<dbReference type="NCBIfam" id="TIGR01930">
    <property type="entry name" value="AcCoA-C-Actrans"/>
    <property type="match status" value="1"/>
</dbReference>
<sequence length="391" mass="41833">MRNVVITSAVRTPIGTFGGVYKDLLPTDLIVPVIQEVVKRSNLQNDEVDEVILGHCIQRTDQPNTARTAALLAGLADTTTGFTVQRQCASGMQAIISAALQIQSGMSDIVVAGGVEAMSSSPYVLKQHRWGARMQHGQITDTVWEILEDPIHNIMMGETAENLADLHEISRAEQDEIALLSHQRAAYAIENGHFDSQLVPITIKTRKGETVIERDENPRPDITSEKLASLKPVFRKDGTVTAGNSSSLNDGGAALVLMSEELAMEKGLTPLAKIVGYSVAGVDPKVMGRGPVPAVKKGLQNVNWTLEEADLIEVNEAFAAQYLAVEKELGLNREKVNVNGSGISLGHPIGCTGARIVVSLVHELNRRGLSKGIASLCVGGGMGATVFLETC</sequence>
<feature type="domain" description="Thiolase N-terminal" evidence="7">
    <location>
        <begin position="4"/>
        <end position="261"/>
    </location>
</feature>
<keyword evidence="10" id="KW-1185">Reference proteome</keyword>
<gene>
    <name evidence="9" type="ORF">SM124_00705</name>
</gene>
<name>A0ABU5ISX6_9BACI</name>